<comment type="caution">
    <text evidence="14">The sequence shown here is derived from an EMBL/GenBank/DDBJ whole genome shotgun (WGS) entry which is preliminary data.</text>
</comment>
<dbReference type="GO" id="GO:0004100">
    <property type="term" value="F:chitin synthase activity"/>
    <property type="evidence" value="ECO:0007669"/>
    <property type="project" value="UniProtKB-EC"/>
</dbReference>
<keyword evidence="9" id="KW-0961">Cell wall biogenesis/degradation</keyword>
<evidence type="ECO:0000256" key="6">
    <source>
        <dbReference type="ARBA" id="ARBA00022692"/>
    </source>
</evidence>
<feature type="transmembrane region" description="Helical" evidence="12">
    <location>
        <begin position="945"/>
        <end position="964"/>
    </location>
</feature>
<keyword evidence="8 12" id="KW-0472">Membrane</keyword>
<dbReference type="SUPFAM" id="SSF53448">
    <property type="entry name" value="Nucleotide-diphospho-sugar transferases"/>
    <property type="match status" value="1"/>
</dbReference>
<feature type="transmembrane region" description="Helical" evidence="12">
    <location>
        <begin position="651"/>
        <end position="669"/>
    </location>
</feature>
<feature type="transmembrane region" description="Helical" evidence="12">
    <location>
        <begin position="837"/>
        <end position="857"/>
    </location>
</feature>
<feature type="region of interest" description="Disordered" evidence="11">
    <location>
        <begin position="1"/>
        <end position="242"/>
    </location>
</feature>
<feature type="transmembrane region" description="Helical" evidence="12">
    <location>
        <begin position="759"/>
        <end position="778"/>
    </location>
</feature>
<feature type="transmembrane region" description="Helical" evidence="12">
    <location>
        <begin position="984"/>
        <end position="1007"/>
    </location>
</feature>
<proteinExistence type="predicted"/>
<dbReference type="InterPro" id="IPR029044">
    <property type="entry name" value="Nucleotide-diphossugar_trans"/>
</dbReference>
<dbReference type="GO" id="GO:0006031">
    <property type="term" value="P:chitin biosynthetic process"/>
    <property type="evidence" value="ECO:0007669"/>
    <property type="project" value="TreeGrafter"/>
</dbReference>
<dbReference type="PANTHER" id="PTHR22914:SF9">
    <property type="entry name" value="CHITIN SYNTHASE 1"/>
    <property type="match status" value="1"/>
</dbReference>
<feature type="compositionally biased region" description="Polar residues" evidence="11">
    <location>
        <begin position="213"/>
        <end position="228"/>
    </location>
</feature>
<dbReference type="GO" id="GO:0071555">
    <property type="term" value="P:cell wall organization"/>
    <property type="evidence" value="ECO:0007669"/>
    <property type="project" value="UniProtKB-KW"/>
</dbReference>
<keyword evidence="5" id="KW-0808">Transferase</keyword>
<feature type="transmembrane region" description="Helical" evidence="12">
    <location>
        <begin position="727"/>
        <end position="747"/>
    </location>
</feature>
<evidence type="ECO:0000256" key="12">
    <source>
        <dbReference type="SAM" id="Phobius"/>
    </source>
</evidence>
<dbReference type="Proteomes" id="UP000318582">
    <property type="component" value="Unassembled WGS sequence"/>
</dbReference>
<sequence length="1043" mass="116073">MASPHSSPHPERRRPLPVIQGMQGGPPDPNSPHLMMPDIPAEYSDPVLSRFGSRDAMIPDPTAYNQYPRAQQLTPSETGSQSDSTRGSMAGPRPMRPEDRAYSGSTVSTSSQQQVPMPQPTYQQPVYPAVPHGGGVYMGHPGSNHHSAQASPAPVRRQNPQYTGRLNPVGYQSVSSSQSPSPSAGRRDQPVGNLSANASQPPSPSAGRRDQPVGSQQEFRPSGPSTPSALRRPGPAPQLSQQQSMETLAHLGSDGNELSVLPSKRYATVRRKVPLKTGNFVVDFPVAERYLDMCGEKEGNEFTHLRYTAVTCDPDEYGKAESGYSLRPKLSGRETELFIVMTMYNEDEELFAKTMTSVQKNIAYLCSDKCPVSWGPNGWNNIVVCIVADGRTKINKRVLTMLQVMGVYTPGLERTQVENKPVTGHIYEFTTQIAVDKDLNIRGYREGIVPVQVLFCLKEKNAKKINSHRWFFNAFGPILNPNVCVLLDVGTKPTGTSIYHLWRAFDRDPQVGGACGEIVAELGKGCANLFNPLVAAQNFEYKMSNILDKPLESAFGYIQVLPGAFSAYRYTALANSTPTTGPLASYFQGENHTGETDVFKANMYLAEDRILCFELVTKRNQNWILKYVKNARAETDVPGALPELVSQRRRWLNGSFFAAVHSVTNYRMFFRSSHSAGRKAVFTFQEAYNIFNLIFSWFAIGNFYLTFHFLFQGTRDELTDPFNGSGFVLFQVLRYLYLGAIGVLIIISFGNRPQGSKTLYYSILVLFAVLMGFLLFMGGNTVYQGIPKTDEDWRNVGDKLINEPAFRDIIISLGSTYGLYLISSLLHLDPWHCITSMLQYLLLLPVYINVFMVYAFCNLHDISWGTKGDNVAQGATANTAPAVKAKDSTQAEVTVDLPQDDQDILNANYAQTLETLVRRPEKTRSGRDRQTKIDDYFRLYRTRVVLSWIISNVLIIVVFTTDAITDTLYANVEGLGKGKVNPYLTFIFWSVTALSAVRFVGSSWYLVTWLMEGMAGAVTGRRTFVPRTQANQTRGVARPQKNR</sequence>
<feature type="compositionally biased region" description="Low complexity" evidence="11">
    <location>
        <begin position="105"/>
        <end position="116"/>
    </location>
</feature>
<evidence type="ECO:0000256" key="9">
    <source>
        <dbReference type="ARBA" id="ARBA00023316"/>
    </source>
</evidence>
<feature type="transmembrane region" description="Helical" evidence="12">
    <location>
        <begin position="690"/>
        <end position="707"/>
    </location>
</feature>
<dbReference type="InterPro" id="IPR004835">
    <property type="entry name" value="Chitin_synth"/>
</dbReference>
<dbReference type="GO" id="GO:0005886">
    <property type="term" value="C:plasma membrane"/>
    <property type="evidence" value="ECO:0007669"/>
    <property type="project" value="UniProtKB-SubCell"/>
</dbReference>
<reference evidence="14 15" key="1">
    <citation type="journal article" date="2019" name="Sci. Rep.">
        <title>Comparative genomics of chytrid fungi reveal insights into the obligate biotrophic and pathogenic lifestyle of Synchytrium endobioticum.</title>
        <authorList>
            <person name="van de Vossenberg B.T.L.H."/>
            <person name="Warris S."/>
            <person name="Nguyen H.D.T."/>
            <person name="van Gent-Pelzer M.P.E."/>
            <person name="Joly D.L."/>
            <person name="van de Geest H.C."/>
            <person name="Bonants P.J.M."/>
            <person name="Smith D.S."/>
            <person name="Levesque C.A."/>
            <person name="van der Lee T.A.J."/>
        </authorList>
    </citation>
    <scope>NUCLEOTIDE SEQUENCE [LARGE SCALE GENOMIC DNA]</scope>
    <source>
        <strain evidence="14 15">CBS 809.83</strain>
    </source>
</reference>
<evidence type="ECO:0000256" key="5">
    <source>
        <dbReference type="ARBA" id="ARBA00022679"/>
    </source>
</evidence>
<dbReference type="AlphaFoldDB" id="A0A507E5Z3"/>
<keyword evidence="4" id="KW-0328">Glycosyltransferase</keyword>
<accession>A0A507E5Z3</accession>
<dbReference type="GO" id="GO:0030428">
    <property type="term" value="C:cell septum"/>
    <property type="evidence" value="ECO:0007669"/>
    <property type="project" value="TreeGrafter"/>
</dbReference>
<dbReference type="Pfam" id="PF08407">
    <property type="entry name" value="Chitin_synth_1N"/>
    <property type="match status" value="1"/>
</dbReference>
<organism evidence="14 15">
    <name type="scientific">Powellomyces hirtus</name>
    <dbReference type="NCBI Taxonomy" id="109895"/>
    <lineage>
        <taxon>Eukaryota</taxon>
        <taxon>Fungi</taxon>
        <taxon>Fungi incertae sedis</taxon>
        <taxon>Chytridiomycota</taxon>
        <taxon>Chytridiomycota incertae sedis</taxon>
        <taxon>Chytridiomycetes</taxon>
        <taxon>Spizellomycetales</taxon>
        <taxon>Powellomycetaceae</taxon>
        <taxon>Powellomyces</taxon>
    </lineage>
</organism>
<feature type="domain" description="Chitin synthase N-terminal" evidence="13">
    <location>
        <begin position="269"/>
        <end position="336"/>
    </location>
</feature>
<protein>
    <recommendedName>
        <fullName evidence="2">chitin synthase</fullName>
        <ecNumber evidence="2">2.4.1.16</ecNumber>
    </recommendedName>
</protein>
<keyword evidence="15" id="KW-1185">Reference proteome</keyword>
<feature type="compositionally biased region" description="Low complexity" evidence="11">
    <location>
        <begin position="172"/>
        <end position="183"/>
    </location>
</feature>
<evidence type="ECO:0000256" key="11">
    <source>
        <dbReference type="SAM" id="MobiDB-lite"/>
    </source>
</evidence>
<evidence type="ECO:0000256" key="2">
    <source>
        <dbReference type="ARBA" id="ARBA00012543"/>
    </source>
</evidence>
<dbReference type="EMBL" id="QEAQ01000035">
    <property type="protein sequence ID" value="TPX58528.1"/>
    <property type="molecule type" value="Genomic_DNA"/>
</dbReference>
<evidence type="ECO:0000256" key="3">
    <source>
        <dbReference type="ARBA" id="ARBA00022475"/>
    </source>
</evidence>
<dbReference type="CDD" id="cd04190">
    <property type="entry name" value="Chitin_synth_C"/>
    <property type="match status" value="1"/>
</dbReference>
<comment type="function">
    <text evidence="10">Polymerizes chitin, a structural polymer of the cell wall and septum, by transferring the sugar moiety of UDP-GlcNAc to the non-reducing end of the growing chitin polymer.</text>
</comment>
<dbReference type="Pfam" id="PF01644">
    <property type="entry name" value="Chitin_synth_1"/>
    <property type="match status" value="1"/>
</dbReference>
<feature type="compositionally biased region" description="Polar residues" evidence="11">
    <location>
        <begin position="63"/>
        <end position="87"/>
    </location>
</feature>
<evidence type="ECO:0000313" key="15">
    <source>
        <dbReference type="Proteomes" id="UP000318582"/>
    </source>
</evidence>
<evidence type="ECO:0000313" key="14">
    <source>
        <dbReference type="EMBL" id="TPX58528.1"/>
    </source>
</evidence>
<evidence type="ECO:0000256" key="7">
    <source>
        <dbReference type="ARBA" id="ARBA00022989"/>
    </source>
</evidence>
<evidence type="ECO:0000259" key="13">
    <source>
        <dbReference type="Pfam" id="PF08407"/>
    </source>
</evidence>
<evidence type="ECO:0000256" key="1">
    <source>
        <dbReference type="ARBA" id="ARBA00004651"/>
    </source>
</evidence>
<dbReference type="InterPro" id="IPR013616">
    <property type="entry name" value="Chitin_synth_N"/>
</dbReference>
<dbReference type="PANTHER" id="PTHR22914">
    <property type="entry name" value="CHITIN SYNTHASE"/>
    <property type="match status" value="1"/>
</dbReference>
<comment type="subcellular location">
    <subcellularLocation>
        <location evidence="1">Cell membrane</location>
        <topology evidence="1">Multi-pass membrane protein</topology>
    </subcellularLocation>
</comment>
<name>A0A507E5Z3_9FUNG</name>
<keyword evidence="6 12" id="KW-0812">Transmembrane</keyword>
<evidence type="ECO:0000256" key="10">
    <source>
        <dbReference type="ARBA" id="ARBA00024009"/>
    </source>
</evidence>
<dbReference type="EC" id="2.4.1.16" evidence="2"/>
<gene>
    <name evidence="14" type="ORF">PhCBS80983_g03068</name>
</gene>
<keyword evidence="3" id="KW-1003">Cell membrane</keyword>
<dbReference type="STRING" id="109895.A0A507E5Z3"/>
<keyword evidence="7 12" id="KW-1133">Transmembrane helix</keyword>
<evidence type="ECO:0000256" key="4">
    <source>
        <dbReference type="ARBA" id="ARBA00022676"/>
    </source>
</evidence>
<evidence type="ECO:0000256" key="8">
    <source>
        <dbReference type="ARBA" id="ARBA00023136"/>
    </source>
</evidence>